<name>A0A1C1A6V4_9BACL</name>
<sequence length="131" mass="14481">MKKLLSKGLACKIIIAMNTIILMMHVLILLRILPADFVWGGRVYSESDVTILESISIVVQALFILIIAVKAGYLLHGHFKRTVHAAIWVMFGFMVLNTLGNLASNSSMETIIMTPLTGVLALLLFRLGIEK</sequence>
<accession>A0A1C1A6V4</accession>
<keyword evidence="1" id="KW-1133">Transmembrane helix</keyword>
<feature type="transmembrane region" description="Helical" evidence="1">
    <location>
        <begin position="85"/>
        <end position="104"/>
    </location>
</feature>
<proteinExistence type="predicted"/>
<protein>
    <submittedName>
        <fullName evidence="2">Uncharacterized protein</fullName>
    </submittedName>
</protein>
<comment type="caution">
    <text evidence="2">The sequence shown here is derived from an EMBL/GenBank/DDBJ whole genome shotgun (WGS) entry which is preliminary data.</text>
</comment>
<evidence type="ECO:0000313" key="3">
    <source>
        <dbReference type="Proteomes" id="UP000093309"/>
    </source>
</evidence>
<feature type="transmembrane region" description="Helical" evidence="1">
    <location>
        <begin position="110"/>
        <end position="129"/>
    </location>
</feature>
<feature type="transmembrane region" description="Helical" evidence="1">
    <location>
        <begin position="54"/>
        <end position="73"/>
    </location>
</feature>
<dbReference type="OrthoDB" id="2868029at2"/>
<organism evidence="2 3">
    <name type="scientific">Paenibacillus pectinilyticus</name>
    <dbReference type="NCBI Taxonomy" id="512399"/>
    <lineage>
        <taxon>Bacteria</taxon>
        <taxon>Bacillati</taxon>
        <taxon>Bacillota</taxon>
        <taxon>Bacilli</taxon>
        <taxon>Bacillales</taxon>
        <taxon>Paenibacillaceae</taxon>
        <taxon>Paenibacillus</taxon>
    </lineage>
</organism>
<keyword evidence="3" id="KW-1185">Reference proteome</keyword>
<dbReference type="RefSeq" id="WP_065851067.1">
    <property type="nucleotide sequence ID" value="NZ_LYPC01000011.1"/>
</dbReference>
<gene>
    <name evidence="2" type="ORF">A8709_02355</name>
</gene>
<feature type="transmembrane region" description="Helical" evidence="1">
    <location>
        <begin position="12"/>
        <end position="34"/>
    </location>
</feature>
<dbReference type="Proteomes" id="UP000093309">
    <property type="component" value="Unassembled WGS sequence"/>
</dbReference>
<evidence type="ECO:0000256" key="1">
    <source>
        <dbReference type="SAM" id="Phobius"/>
    </source>
</evidence>
<reference evidence="3" key="1">
    <citation type="submission" date="2016-05" db="EMBL/GenBank/DDBJ databases">
        <title>Paenibacillus oryzae. sp. nov., isolated from the rice root.</title>
        <authorList>
            <person name="Zhang J."/>
            <person name="Zhang X."/>
        </authorList>
    </citation>
    <scope>NUCLEOTIDE SEQUENCE [LARGE SCALE GENOMIC DNA]</scope>
    <source>
        <strain evidence="3">KCTC13222</strain>
    </source>
</reference>
<dbReference type="AlphaFoldDB" id="A0A1C1A6V4"/>
<dbReference type="EMBL" id="LYPC01000011">
    <property type="protein sequence ID" value="OCT16295.1"/>
    <property type="molecule type" value="Genomic_DNA"/>
</dbReference>
<dbReference type="STRING" id="512399.A8709_02355"/>
<keyword evidence="1" id="KW-0472">Membrane</keyword>
<keyword evidence="1" id="KW-0812">Transmembrane</keyword>
<evidence type="ECO:0000313" key="2">
    <source>
        <dbReference type="EMBL" id="OCT16295.1"/>
    </source>
</evidence>